<reference evidence="1" key="2">
    <citation type="journal article" date="2023" name="Commun. Biol.">
        <title>Intrasexual cuticular hydrocarbon dimorphism in a wasp sheds light on hydrocarbon biosynthesis genes in Hymenoptera.</title>
        <authorList>
            <person name="Moris V.C."/>
            <person name="Podsiadlowski L."/>
            <person name="Martin S."/>
            <person name="Oeyen J.P."/>
            <person name="Donath A."/>
            <person name="Petersen M."/>
            <person name="Wilbrandt J."/>
            <person name="Misof B."/>
            <person name="Liedtke D."/>
            <person name="Thamm M."/>
            <person name="Scheiner R."/>
            <person name="Schmitt T."/>
            <person name="Niehuis O."/>
        </authorList>
    </citation>
    <scope>NUCLEOTIDE SEQUENCE</scope>
    <source>
        <strain evidence="1">GBR_01_08_01A</strain>
    </source>
</reference>
<accession>A0AAD9REZ9</accession>
<name>A0AAD9REZ9_9HYME</name>
<dbReference type="AlphaFoldDB" id="A0AAD9REZ9"/>
<evidence type="ECO:0000313" key="1">
    <source>
        <dbReference type="EMBL" id="KAK2578531.1"/>
    </source>
</evidence>
<protein>
    <submittedName>
        <fullName evidence="1">Uncharacterized protein</fullName>
    </submittedName>
</protein>
<proteinExistence type="predicted"/>
<dbReference type="EMBL" id="JAIFRP010000250">
    <property type="protein sequence ID" value="KAK2578531.1"/>
    <property type="molecule type" value="Genomic_DNA"/>
</dbReference>
<sequence>MYDAGPIMGSMPIEQLYGANMDHSTFPLLVERTFRDIQAIDDRLSRKMSYCAFLHHCVTGLNANIIQVHQNENKDGGLRAEGDVSAYLDQMVLPGPIADYFAVLGEASTAGGEVVAMNIPPIAIPRATGAESGTFGPITAETHNAYECYVAPRVTRRRIEAQQRGNRDWTPLDPALMPENSVATSNFLGYGEIENLQFPSDDENSIEGRLQYSPQITGLCNTVLNQLDQRYRMVAAPVKRKHVSGFVAFVEVLVPTPLDIRLTERSASERSPKLDRTLSDSLHEHQTEQLLTIGRKRYDTIARNYAFIPLLDSFSSPSTHGA</sequence>
<reference evidence="1" key="1">
    <citation type="submission" date="2021-08" db="EMBL/GenBank/DDBJ databases">
        <authorList>
            <person name="Misof B."/>
            <person name="Oliver O."/>
            <person name="Podsiadlowski L."/>
            <person name="Donath A."/>
            <person name="Peters R."/>
            <person name="Mayer C."/>
            <person name="Rust J."/>
            <person name="Gunkel S."/>
            <person name="Lesny P."/>
            <person name="Martin S."/>
            <person name="Oeyen J.P."/>
            <person name="Petersen M."/>
            <person name="Panagiotis P."/>
            <person name="Wilbrandt J."/>
            <person name="Tanja T."/>
        </authorList>
    </citation>
    <scope>NUCLEOTIDE SEQUENCE</scope>
    <source>
        <strain evidence="1">GBR_01_08_01A</strain>
        <tissue evidence="1">Thorax + abdomen</tissue>
    </source>
</reference>
<dbReference type="Proteomes" id="UP001258017">
    <property type="component" value="Unassembled WGS sequence"/>
</dbReference>
<keyword evidence="2" id="KW-1185">Reference proteome</keyword>
<evidence type="ECO:0000313" key="2">
    <source>
        <dbReference type="Proteomes" id="UP001258017"/>
    </source>
</evidence>
<gene>
    <name evidence="1" type="ORF">KPH14_012750</name>
</gene>
<comment type="caution">
    <text evidence="1">The sequence shown here is derived from an EMBL/GenBank/DDBJ whole genome shotgun (WGS) entry which is preliminary data.</text>
</comment>
<organism evidence="1 2">
    <name type="scientific">Odynerus spinipes</name>
    <dbReference type="NCBI Taxonomy" id="1348599"/>
    <lineage>
        <taxon>Eukaryota</taxon>
        <taxon>Metazoa</taxon>
        <taxon>Ecdysozoa</taxon>
        <taxon>Arthropoda</taxon>
        <taxon>Hexapoda</taxon>
        <taxon>Insecta</taxon>
        <taxon>Pterygota</taxon>
        <taxon>Neoptera</taxon>
        <taxon>Endopterygota</taxon>
        <taxon>Hymenoptera</taxon>
        <taxon>Apocrita</taxon>
        <taxon>Aculeata</taxon>
        <taxon>Vespoidea</taxon>
        <taxon>Vespidae</taxon>
        <taxon>Eumeninae</taxon>
        <taxon>Odynerus</taxon>
    </lineage>
</organism>